<evidence type="ECO:0000313" key="2">
    <source>
        <dbReference type="Proteomes" id="UP000288805"/>
    </source>
</evidence>
<proteinExistence type="predicted"/>
<dbReference type="EMBL" id="QGNW01000005">
    <property type="protein sequence ID" value="RVX21595.1"/>
    <property type="molecule type" value="Genomic_DNA"/>
</dbReference>
<reference evidence="1 2" key="1">
    <citation type="journal article" date="2018" name="PLoS Genet.">
        <title>Population sequencing reveals clonal diversity and ancestral inbreeding in the grapevine cultivar Chardonnay.</title>
        <authorList>
            <person name="Roach M.J."/>
            <person name="Johnson D.L."/>
            <person name="Bohlmann J."/>
            <person name="van Vuuren H.J."/>
            <person name="Jones S.J."/>
            <person name="Pretorius I.S."/>
            <person name="Schmidt S.A."/>
            <person name="Borneman A.R."/>
        </authorList>
    </citation>
    <scope>NUCLEOTIDE SEQUENCE [LARGE SCALE GENOMIC DNA]</scope>
    <source>
        <strain evidence="2">cv. Chardonnay</strain>
        <tissue evidence="1">Leaf</tissue>
    </source>
</reference>
<dbReference type="AlphaFoldDB" id="A0A438KK49"/>
<gene>
    <name evidence="1" type="ORF">CK203_002200</name>
</gene>
<protein>
    <submittedName>
        <fullName evidence="1">Uncharacterized protein</fullName>
    </submittedName>
</protein>
<sequence length="74" mass="8567">MDHPLQHLCKTILWSYHDPQGSKSVKTITDYMQQAKCCNDELLMKVAYDVNELMLKILHGLGEEYFPISHAIEC</sequence>
<name>A0A438KK49_VITVI</name>
<evidence type="ECO:0000313" key="1">
    <source>
        <dbReference type="EMBL" id="RVX21595.1"/>
    </source>
</evidence>
<accession>A0A438KK49</accession>
<organism evidence="1 2">
    <name type="scientific">Vitis vinifera</name>
    <name type="common">Grape</name>
    <dbReference type="NCBI Taxonomy" id="29760"/>
    <lineage>
        <taxon>Eukaryota</taxon>
        <taxon>Viridiplantae</taxon>
        <taxon>Streptophyta</taxon>
        <taxon>Embryophyta</taxon>
        <taxon>Tracheophyta</taxon>
        <taxon>Spermatophyta</taxon>
        <taxon>Magnoliopsida</taxon>
        <taxon>eudicotyledons</taxon>
        <taxon>Gunneridae</taxon>
        <taxon>Pentapetalae</taxon>
        <taxon>rosids</taxon>
        <taxon>Vitales</taxon>
        <taxon>Vitaceae</taxon>
        <taxon>Viteae</taxon>
        <taxon>Vitis</taxon>
    </lineage>
</organism>
<dbReference type="Proteomes" id="UP000288805">
    <property type="component" value="Unassembled WGS sequence"/>
</dbReference>
<comment type="caution">
    <text evidence="1">The sequence shown here is derived from an EMBL/GenBank/DDBJ whole genome shotgun (WGS) entry which is preliminary data.</text>
</comment>